<dbReference type="InterPro" id="IPR005546">
    <property type="entry name" value="Autotransporte_beta"/>
</dbReference>
<dbReference type="Proteomes" id="UP000196027">
    <property type="component" value="Chromosome"/>
</dbReference>
<feature type="domain" description="Autotransporter" evidence="2">
    <location>
        <begin position="183"/>
        <end position="467"/>
    </location>
</feature>
<feature type="signal peptide" evidence="1">
    <location>
        <begin position="1"/>
        <end position="32"/>
    </location>
</feature>
<evidence type="ECO:0000313" key="3">
    <source>
        <dbReference type="EMBL" id="ARU55688.1"/>
    </source>
</evidence>
<dbReference type="SUPFAM" id="SSF103515">
    <property type="entry name" value="Autotransporter"/>
    <property type="match status" value="1"/>
</dbReference>
<dbReference type="SMART" id="SM00869">
    <property type="entry name" value="Autotransporter"/>
    <property type="match status" value="1"/>
</dbReference>
<proteinExistence type="predicted"/>
<protein>
    <submittedName>
        <fullName evidence="3">Outer membrane porin</fullName>
    </submittedName>
</protein>
<name>A0A1Y0I5B9_9GAMM</name>
<sequence>MDRINYTGIHSKTLVYALLAVSPVIFSPPASAGNLDGQDFDNDVKNLMADAVQTVCGKFVANNSADNPVALSDNQTQLFRRCRQMVHSANDLAGNGATADSLDLTKAELGDAMKALADEEVGVQGDWATRSSNQQLTNLQTRLAALHAGSTGLSFNGLNLDAGGQTVALNDRLLSGTGGNAGNVNGKLGVFVTGQIATGERDETALQTGYDLDSIGITAGLDYRVTPQAVVGAAFGWTDTEAEYTDNNGKQDIDGLDLTLYGAYTIDALYFDAAISFGQHDYESQRRVAYAGGEVDTVPIATTAGDLLNGYLAAGYQVAQNQWLVSTYAQLHYTDIDIDAFEEFGGTDQSINMSVAEQNIESLQTVLGTQVEINISASWGVLIPYVKADWHHEFEDESRTTSYQYVYDPFDTTYTLNTDEPDSDYFVVGLGGSAVFAQGQIFIDYATPLALSDVTNHVVSLGCRLEF</sequence>
<dbReference type="AlphaFoldDB" id="A0A1Y0I5B9"/>
<dbReference type="PROSITE" id="PS51208">
    <property type="entry name" value="AUTOTRANSPORTER"/>
    <property type="match status" value="1"/>
</dbReference>
<dbReference type="EMBL" id="CP021425">
    <property type="protein sequence ID" value="ARU55688.1"/>
    <property type="molecule type" value="Genomic_DNA"/>
</dbReference>
<dbReference type="Pfam" id="PF03797">
    <property type="entry name" value="Autotransporter"/>
    <property type="match status" value="1"/>
</dbReference>
<dbReference type="InterPro" id="IPR036709">
    <property type="entry name" value="Autotransporte_beta_dom_sf"/>
</dbReference>
<dbReference type="OrthoDB" id="220114at2"/>
<dbReference type="Gene3D" id="2.40.128.130">
    <property type="entry name" value="Autotransporter beta-domain"/>
    <property type="match status" value="1"/>
</dbReference>
<evidence type="ECO:0000313" key="4">
    <source>
        <dbReference type="Proteomes" id="UP000196027"/>
    </source>
</evidence>
<evidence type="ECO:0000259" key="2">
    <source>
        <dbReference type="PROSITE" id="PS51208"/>
    </source>
</evidence>
<gene>
    <name evidence="3" type="ORF">OLMES_1613</name>
</gene>
<dbReference type="RefSeq" id="WP_087460763.1">
    <property type="nucleotide sequence ID" value="NZ_CP021425.1"/>
</dbReference>
<feature type="chain" id="PRO_5012733788" evidence="1">
    <location>
        <begin position="33"/>
        <end position="467"/>
    </location>
</feature>
<accession>A0A1Y0I5B9</accession>
<dbReference type="KEGG" id="ome:OLMES_1613"/>
<evidence type="ECO:0000256" key="1">
    <source>
        <dbReference type="SAM" id="SignalP"/>
    </source>
</evidence>
<keyword evidence="1" id="KW-0732">Signal</keyword>
<keyword evidence="4" id="KW-1185">Reference proteome</keyword>
<reference evidence="3 4" key="1">
    <citation type="submission" date="2017-05" db="EMBL/GenBank/DDBJ databases">
        <title>Genomic insights into alkan degradation activity of Oleiphilus messinensis.</title>
        <authorList>
            <person name="Kozyavkin S.A."/>
            <person name="Slesarev A.I."/>
            <person name="Golyshin P.N."/>
            <person name="Korzhenkov A."/>
            <person name="Golyshina O.N."/>
            <person name="Toshchakov S.V."/>
        </authorList>
    </citation>
    <scope>NUCLEOTIDE SEQUENCE [LARGE SCALE GENOMIC DNA]</scope>
    <source>
        <strain evidence="3 4">ME102</strain>
    </source>
</reference>
<organism evidence="3 4">
    <name type="scientific">Oleiphilus messinensis</name>
    <dbReference type="NCBI Taxonomy" id="141451"/>
    <lineage>
        <taxon>Bacteria</taxon>
        <taxon>Pseudomonadati</taxon>
        <taxon>Pseudomonadota</taxon>
        <taxon>Gammaproteobacteria</taxon>
        <taxon>Oceanospirillales</taxon>
        <taxon>Oleiphilaceae</taxon>
        <taxon>Oleiphilus</taxon>
    </lineage>
</organism>